<dbReference type="PROSITE" id="PS00079">
    <property type="entry name" value="MULTICOPPER_OXIDASE1"/>
    <property type="match status" value="1"/>
</dbReference>
<evidence type="ECO:0000313" key="6">
    <source>
        <dbReference type="EMBL" id="KAK7754697.1"/>
    </source>
</evidence>
<comment type="caution">
    <text evidence="6">The sequence shown here is derived from an EMBL/GenBank/DDBJ whole genome shotgun (WGS) entry which is preliminary data.</text>
</comment>
<comment type="similarity">
    <text evidence="1">Belongs to the multicopper oxidase family.</text>
</comment>
<dbReference type="InterPro" id="IPR001117">
    <property type="entry name" value="Cu-oxidase_2nd"/>
</dbReference>
<dbReference type="AlphaFoldDB" id="A0AAN9YU41"/>
<dbReference type="InterPro" id="IPR002355">
    <property type="entry name" value="Cu_oxidase_Cu_BS"/>
</dbReference>
<dbReference type="InterPro" id="IPR033138">
    <property type="entry name" value="Cu_oxidase_CS"/>
</dbReference>
<name>A0AAN9YU41_9PEZI</name>
<dbReference type="SUPFAM" id="SSF49503">
    <property type="entry name" value="Cupredoxins"/>
    <property type="match status" value="2"/>
</dbReference>
<sequence length="385" mass="42269">MARYHTQTPQLVSTMIVPNNTGFVPPRPDSVIVDEGGTGHIPVEAGKTYRFRVINFSALTSSFLHIKSLDMHVIMTDASYVKKQVASVLRISPAERYDFLVTIDEEQEDNIPFLFALDSNPDYTAGNTTFRFNFTGQLVVDPDGDLSQTDLVVLPFEPLDETQLEAYDGLEAYGPVTKHWVLDFDFCLDSNGLPRSCFNSTTYIPQRVPTLYSAASLGRPDNANAAAYGQVNPFIVEYGDVVEIVVNNHDIAIHPFHLHGHKFQVIERPASNAGNWSGASTDPASPAPPRKDTIAIQPQSYAVLRVVADNPGVWLFHCHIEWHVEMGLTATLIEAPDRLAAFDIPADHLDACRTMGIPTAGNAAGNAVWDDTNGFLTLPPTSYIG</sequence>
<evidence type="ECO:0000259" key="4">
    <source>
        <dbReference type="Pfam" id="PF00394"/>
    </source>
</evidence>
<organism evidence="6 7">
    <name type="scientific">Diatrype stigma</name>
    <dbReference type="NCBI Taxonomy" id="117547"/>
    <lineage>
        <taxon>Eukaryota</taxon>
        <taxon>Fungi</taxon>
        <taxon>Dikarya</taxon>
        <taxon>Ascomycota</taxon>
        <taxon>Pezizomycotina</taxon>
        <taxon>Sordariomycetes</taxon>
        <taxon>Xylariomycetidae</taxon>
        <taxon>Xylariales</taxon>
        <taxon>Diatrypaceae</taxon>
        <taxon>Diatrype</taxon>
    </lineage>
</organism>
<reference evidence="6 7" key="1">
    <citation type="submission" date="2024-02" db="EMBL/GenBank/DDBJ databases">
        <title>De novo assembly and annotation of 12 fungi associated with fruit tree decline syndrome in Ontario, Canada.</title>
        <authorList>
            <person name="Sulman M."/>
            <person name="Ellouze W."/>
            <person name="Ilyukhin E."/>
        </authorList>
    </citation>
    <scope>NUCLEOTIDE SEQUENCE [LARGE SCALE GENOMIC DNA]</scope>
    <source>
        <strain evidence="6 7">M11/M66-122</strain>
    </source>
</reference>
<keyword evidence="2" id="KW-0479">Metal-binding</keyword>
<dbReference type="InterPro" id="IPR008972">
    <property type="entry name" value="Cupredoxin"/>
</dbReference>
<dbReference type="InterPro" id="IPR045087">
    <property type="entry name" value="Cu-oxidase_fam"/>
</dbReference>
<dbReference type="PROSITE" id="PS00080">
    <property type="entry name" value="MULTICOPPER_OXIDASE2"/>
    <property type="match status" value="1"/>
</dbReference>
<dbReference type="GO" id="GO:0005507">
    <property type="term" value="F:copper ion binding"/>
    <property type="evidence" value="ECO:0007669"/>
    <property type="project" value="InterPro"/>
</dbReference>
<evidence type="ECO:0008006" key="8">
    <source>
        <dbReference type="Google" id="ProtNLM"/>
    </source>
</evidence>
<evidence type="ECO:0000259" key="5">
    <source>
        <dbReference type="Pfam" id="PF07731"/>
    </source>
</evidence>
<dbReference type="Proteomes" id="UP001320420">
    <property type="component" value="Unassembled WGS sequence"/>
</dbReference>
<dbReference type="GO" id="GO:0016491">
    <property type="term" value="F:oxidoreductase activity"/>
    <property type="evidence" value="ECO:0007669"/>
    <property type="project" value="UniProtKB-KW"/>
</dbReference>
<dbReference type="PANTHER" id="PTHR11709:SF361">
    <property type="entry name" value="IRON TRANSPORT MULTICOPPER OXIDASE FET3"/>
    <property type="match status" value="1"/>
</dbReference>
<feature type="domain" description="Plastocyanin-like" evidence="5">
    <location>
        <begin position="203"/>
        <end position="337"/>
    </location>
</feature>
<evidence type="ECO:0000256" key="1">
    <source>
        <dbReference type="ARBA" id="ARBA00010609"/>
    </source>
</evidence>
<keyword evidence="3" id="KW-0560">Oxidoreductase</keyword>
<feature type="domain" description="Plastocyanin-like" evidence="4">
    <location>
        <begin position="4"/>
        <end position="109"/>
    </location>
</feature>
<dbReference type="Gene3D" id="2.60.40.420">
    <property type="entry name" value="Cupredoxins - blue copper proteins"/>
    <property type="match status" value="2"/>
</dbReference>
<protein>
    <recommendedName>
        <fullName evidence="8">Laccase</fullName>
    </recommendedName>
</protein>
<evidence type="ECO:0000256" key="3">
    <source>
        <dbReference type="ARBA" id="ARBA00023002"/>
    </source>
</evidence>
<accession>A0AAN9YU41</accession>
<evidence type="ECO:0000256" key="2">
    <source>
        <dbReference type="ARBA" id="ARBA00022723"/>
    </source>
</evidence>
<dbReference type="Pfam" id="PF00394">
    <property type="entry name" value="Cu-oxidase"/>
    <property type="match status" value="1"/>
</dbReference>
<gene>
    <name evidence="6" type="ORF">SLS62_003254</name>
</gene>
<evidence type="ECO:0000313" key="7">
    <source>
        <dbReference type="Proteomes" id="UP001320420"/>
    </source>
</evidence>
<keyword evidence="7" id="KW-1185">Reference proteome</keyword>
<dbReference type="InterPro" id="IPR011706">
    <property type="entry name" value="Cu-oxidase_C"/>
</dbReference>
<dbReference type="PANTHER" id="PTHR11709">
    <property type="entry name" value="MULTI-COPPER OXIDASE"/>
    <property type="match status" value="1"/>
</dbReference>
<dbReference type="Pfam" id="PF07731">
    <property type="entry name" value="Cu-oxidase_2"/>
    <property type="match status" value="1"/>
</dbReference>
<dbReference type="EMBL" id="JAKJXP020000018">
    <property type="protein sequence ID" value="KAK7754697.1"/>
    <property type="molecule type" value="Genomic_DNA"/>
</dbReference>
<proteinExistence type="inferred from homology"/>